<keyword evidence="2" id="KW-0472">Membrane</keyword>
<feature type="compositionally biased region" description="Polar residues" evidence="1">
    <location>
        <begin position="191"/>
        <end position="202"/>
    </location>
</feature>
<keyword evidence="2" id="KW-1133">Transmembrane helix</keyword>
<reference evidence="3 4" key="1">
    <citation type="submission" date="2014-11" db="EMBL/GenBank/DDBJ databases">
        <authorList>
            <person name="Zhu J."/>
            <person name="Qi W."/>
            <person name="Song R."/>
        </authorList>
    </citation>
    <scope>NUCLEOTIDE SEQUENCE [LARGE SCALE GENOMIC DNA]</scope>
</reference>
<keyword evidence="4" id="KW-1185">Reference proteome</keyword>
<dbReference type="AlphaFoldDB" id="A0A0G4ET50"/>
<organism evidence="3 4">
    <name type="scientific">Vitrella brassicaformis (strain CCMP3155)</name>
    <dbReference type="NCBI Taxonomy" id="1169540"/>
    <lineage>
        <taxon>Eukaryota</taxon>
        <taxon>Sar</taxon>
        <taxon>Alveolata</taxon>
        <taxon>Colpodellida</taxon>
        <taxon>Vitrellaceae</taxon>
        <taxon>Vitrella</taxon>
    </lineage>
</organism>
<evidence type="ECO:0000256" key="1">
    <source>
        <dbReference type="SAM" id="MobiDB-lite"/>
    </source>
</evidence>
<dbReference type="InParanoid" id="A0A0G4ET50"/>
<sequence length="202" mass="22687">MEVLRRARVFPVPSTRTPSLVASRLASPPPLSSATQTRSFAIKKLHAFRPNSDEVPRETHAKYERHGNPDSWEKDPRWQAHMGHMSAGARGMNRPDVSLGPHKRGWILVWTPIKDDPWGFFIDCVMIATAIYTVANLSWGEPYHLRRKRVIIERLYKEYGLTEADVDEIEGYDAPLSDDTDPLAVPAPSPAFSQSITSGGLQ</sequence>
<dbReference type="VEuPathDB" id="CryptoDB:Vbra_20805"/>
<feature type="region of interest" description="Disordered" evidence="1">
    <location>
        <begin position="175"/>
        <end position="202"/>
    </location>
</feature>
<dbReference type="EMBL" id="CDMY01000306">
    <property type="protein sequence ID" value="CEM01601.1"/>
    <property type="molecule type" value="Genomic_DNA"/>
</dbReference>
<evidence type="ECO:0000313" key="4">
    <source>
        <dbReference type="Proteomes" id="UP000041254"/>
    </source>
</evidence>
<feature type="region of interest" description="Disordered" evidence="1">
    <location>
        <begin position="51"/>
        <end position="76"/>
    </location>
</feature>
<keyword evidence="2" id="KW-0812">Transmembrane</keyword>
<feature type="transmembrane region" description="Helical" evidence="2">
    <location>
        <begin position="118"/>
        <end position="139"/>
    </location>
</feature>
<accession>A0A0G4ET50</accession>
<evidence type="ECO:0000256" key="2">
    <source>
        <dbReference type="SAM" id="Phobius"/>
    </source>
</evidence>
<dbReference type="Proteomes" id="UP000041254">
    <property type="component" value="Unassembled WGS sequence"/>
</dbReference>
<gene>
    <name evidence="3" type="ORF">Vbra_20805</name>
</gene>
<proteinExistence type="predicted"/>
<evidence type="ECO:0000313" key="3">
    <source>
        <dbReference type="EMBL" id="CEM01601.1"/>
    </source>
</evidence>
<feature type="region of interest" description="Disordered" evidence="1">
    <location>
        <begin position="15"/>
        <end position="36"/>
    </location>
</feature>
<dbReference type="OrthoDB" id="365638at2759"/>
<protein>
    <submittedName>
        <fullName evidence="3">Uncharacterized protein</fullName>
    </submittedName>
</protein>
<name>A0A0G4ET50_VITBC</name>